<organism evidence="1 2">
    <name type="scientific">Trichocladium antarcticum</name>
    <dbReference type="NCBI Taxonomy" id="1450529"/>
    <lineage>
        <taxon>Eukaryota</taxon>
        <taxon>Fungi</taxon>
        <taxon>Dikarya</taxon>
        <taxon>Ascomycota</taxon>
        <taxon>Pezizomycotina</taxon>
        <taxon>Sordariomycetes</taxon>
        <taxon>Sordariomycetidae</taxon>
        <taxon>Sordariales</taxon>
        <taxon>Chaetomiaceae</taxon>
        <taxon>Trichocladium</taxon>
    </lineage>
</organism>
<evidence type="ECO:0000313" key="2">
    <source>
        <dbReference type="Proteomes" id="UP001304895"/>
    </source>
</evidence>
<keyword evidence="2" id="KW-1185">Reference proteome</keyword>
<reference evidence="1" key="2">
    <citation type="submission" date="2023-05" db="EMBL/GenBank/DDBJ databases">
        <authorList>
            <consortium name="Lawrence Berkeley National Laboratory"/>
            <person name="Steindorff A."/>
            <person name="Hensen N."/>
            <person name="Bonometti L."/>
            <person name="Westerberg I."/>
            <person name="Brannstrom I.O."/>
            <person name="Guillou S."/>
            <person name="Cros-Aarteil S."/>
            <person name="Calhoun S."/>
            <person name="Haridas S."/>
            <person name="Kuo A."/>
            <person name="Mondo S."/>
            <person name="Pangilinan J."/>
            <person name="Riley R."/>
            <person name="Labutti K."/>
            <person name="Andreopoulos B."/>
            <person name="Lipzen A."/>
            <person name="Chen C."/>
            <person name="Yanf M."/>
            <person name="Daum C."/>
            <person name="Ng V."/>
            <person name="Clum A."/>
            <person name="Ohm R."/>
            <person name="Martin F."/>
            <person name="Silar P."/>
            <person name="Natvig D."/>
            <person name="Lalanne C."/>
            <person name="Gautier V."/>
            <person name="Ament-Velasquez S.L."/>
            <person name="Kruys A."/>
            <person name="Hutchinson M.I."/>
            <person name="Powell A.J."/>
            <person name="Barry K."/>
            <person name="Miller A.N."/>
            <person name="Grigoriev I.V."/>
            <person name="Debuchy R."/>
            <person name="Gladieux P."/>
            <person name="Thoren M.H."/>
            <person name="Johannesson H."/>
        </authorList>
    </citation>
    <scope>NUCLEOTIDE SEQUENCE</scope>
    <source>
        <strain evidence="1">CBS 123565</strain>
    </source>
</reference>
<dbReference type="AlphaFoldDB" id="A0AAN6ZCN0"/>
<reference evidence="1" key="1">
    <citation type="journal article" date="2023" name="Mol. Phylogenet. Evol.">
        <title>Genome-scale phylogeny and comparative genomics of the fungal order Sordariales.</title>
        <authorList>
            <person name="Hensen N."/>
            <person name="Bonometti L."/>
            <person name="Westerberg I."/>
            <person name="Brannstrom I.O."/>
            <person name="Guillou S."/>
            <person name="Cros-Aarteil S."/>
            <person name="Calhoun S."/>
            <person name="Haridas S."/>
            <person name="Kuo A."/>
            <person name="Mondo S."/>
            <person name="Pangilinan J."/>
            <person name="Riley R."/>
            <person name="LaButti K."/>
            <person name="Andreopoulos B."/>
            <person name="Lipzen A."/>
            <person name="Chen C."/>
            <person name="Yan M."/>
            <person name="Daum C."/>
            <person name="Ng V."/>
            <person name="Clum A."/>
            <person name="Steindorff A."/>
            <person name="Ohm R.A."/>
            <person name="Martin F."/>
            <person name="Silar P."/>
            <person name="Natvig D.O."/>
            <person name="Lalanne C."/>
            <person name="Gautier V."/>
            <person name="Ament-Velasquez S.L."/>
            <person name="Kruys A."/>
            <person name="Hutchinson M.I."/>
            <person name="Powell A.J."/>
            <person name="Barry K."/>
            <person name="Miller A.N."/>
            <person name="Grigoriev I.V."/>
            <person name="Debuchy R."/>
            <person name="Gladieux P."/>
            <person name="Hiltunen Thoren M."/>
            <person name="Johannesson H."/>
        </authorList>
    </citation>
    <scope>NUCLEOTIDE SEQUENCE</scope>
    <source>
        <strain evidence="1">CBS 123565</strain>
    </source>
</reference>
<proteinExistence type="predicted"/>
<protein>
    <submittedName>
        <fullName evidence="1">Uncharacterized protein</fullName>
    </submittedName>
</protein>
<accession>A0AAN6ZCN0</accession>
<evidence type="ECO:0000313" key="1">
    <source>
        <dbReference type="EMBL" id="KAK4133041.1"/>
    </source>
</evidence>
<dbReference type="EMBL" id="MU853414">
    <property type="protein sequence ID" value="KAK4133041.1"/>
    <property type="molecule type" value="Genomic_DNA"/>
</dbReference>
<sequence length="168" mass="18343">MYGARQTVGGMGRILSERMTALIRQVAQSRRRALPCQRAETSSGFHEAIYQSRANCRALDCDIRSAHWQHSTHIARSRWLCIPDLGEIEMPPSLFSTSNRTRESCCGSLGDLLTAVESADPIPAELVGVPVQRSEESSHCWCVYGSTEVAEVSVLRAVTCAGGPAPRP</sequence>
<gene>
    <name evidence="1" type="ORF">BT67DRAFT_69775</name>
</gene>
<dbReference type="Proteomes" id="UP001304895">
    <property type="component" value="Unassembled WGS sequence"/>
</dbReference>
<comment type="caution">
    <text evidence="1">The sequence shown here is derived from an EMBL/GenBank/DDBJ whole genome shotgun (WGS) entry which is preliminary data.</text>
</comment>
<name>A0AAN6ZCN0_9PEZI</name>